<reference evidence="8" key="1">
    <citation type="submission" date="2023-10" db="EMBL/GenBank/DDBJ databases">
        <authorList>
            <person name="Chen Y."/>
            <person name="Shah S."/>
            <person name="Dougan E. K."/>
            <person name="Thang M."/>
            <person name="Chan C."/>
        </authorList>
    </citation>
    <scope>NUCLEOTIDE SEQUENCE [LARGE SCALE GENOMIC DNA]</scope>
</reference>
<dbReference type="PANTHER" id="PTHR11455:SF18">
    <property type="entry name" value="SI:CH1073-390K14.1"/>
    <property type="match status" value="1"/>
</dbReference>
<dbReference type="InterPro" id="IPR036155">
    <property type="entry name" value="Crypto/Photolyase_N_sf"/>
</dbReference>
<dbReference type="Gene3D" id="1.10.579.10">
    <property type="entry name" value="DNA Cyclobutane Dipyrimidine Photolyase, subunit A, domain 3"/>
    <property type="match status" value="1"/>
</dbReference>
<feature type="compositionally biased region" description="Polar residues" evidence="6">
    <location>
        <begin position="183"/>
        <end position="195"/>
    </location>
</feature>
<dbReference type="InterPro" id="IPR036134">
    <property type="entry name" value="Crypto/Photolyase_FAD-like_sf"/>
</dbReference>
<keyword evidence="4" id="KW-0274">FAD</keyword>
<comment type="similarity">
    <text evidence="2">Belongs to the DNA photolyase class-1 family.</text>
</comment>
<dbReference type="InterPro" id="IPR002081">
    <property type="entry name" value="Cryptochrome/DNA_photolyase_1"/>
</dbReference>
<dbReference type="Gene3D" id="1.25.40.80">
    <property type="match status" value="1"/>
</dbReference>
<sequence>MGKNRPPKKARDLLVELQRRRTELESQPGQHVANIRQRLEGLIACRPDDYDSFMTDAQQALDEATEFLTATTACSFREMDLAAAEISQSAWESVCKVRAEMHATLAREHEEERCAGRWRRSKQHESSNITASALHEDACAPSTGVASASSLRMVARSDRKIPIVPRISLSFADEATAGRKRFSNPQLHSQCSHSSATPAAAPEQAATANGVVVWIRNFDLRIHDNPALVHAACLKRPVYLVFVWSEQEDAAHGNWRLGGTAASLWLYHALAALDAAYQQWYGQHISFIAGTTTRALLEAVQETGSDTIVTSKAYDTFGRKLDEEVKSSLQTFGITFTSFNSYLLNDVDQIRVDMREHRGHFGTLVPFLFACNSQPAPRKPQQEPITLLRGQSTRISSHVGLAGLGICKLPIRRDGSTVDWGASIVKSWQISEEGARAALDRFLAEGGGLSKYESERHLADASAVARISPYLRFGMLSSRTMYWASKAANAKDLAKTFWRRLVWRDLAYWQLRLFPQMADEPIRSHYVGQQWNADRTSIERWFQGKTGYPIVDAGMRELWATGWMTQNVRMVVAIFLVEYLNVNWAEGARWFHHTLVDADPAINPMMWQNAGKSGLDQWNFTMHPSEFGRRMDPTGDYTRRWCPELGSLPARFIHCPWEAPMRLQKHLPHGSYPDRCVQDLEQAALLSCSAIRDQRARRRDRNDDGGYDLIVLPTGSTLSHDGRLTRVFTKKDYRLPLRSRHGDDDRCITGHGLSSEKRRPDDYGISLGDYIKGC</sequence>
<evidence type="ECO:0000256" key="2">
    <source>
        <dbReference type="ARBA" id="ARBA00005862"/>
    </source>
</evidence>
<evidence type="ECO:0000256" key="4">
    <source>
        <dbReference type="ARBA" id="ARBA00022827"/>
    </source>
</evidence>
<comment type="cofactor">
    <cofactor evidence="1">
        <name>FAD</name>
        <dbReference type="ChEBI" id="CHEBI:57692"/>
    </cofactor>
</comment>
<evidence type="ECO:0000256" key="6">
    <source>
        <dbReference type="SAM" id="MobiDB-lite"/>
    </source>
</evidence>
<dbReference type="Gene3D" id="3.40.50.620">
    <property type="entry name" value="HUPs"/>
    <property type="match status" value="1"/>
</dbReference>
<gene>
    <name evidence="8" type="ORF">PCOR1329_LOCUS53983</name>
</gene>
<keyword evidence="5" id="KW-0157">Chromophore</keyword>
<dbReference type="EMBL" id="CAUYUJ010016590">
    <property type="protein sequence ID" value="CAK0866932.1"/>
    <property type="molecule type" value="Genomic_DNA"/>
</dbReference>
<evidence type="ECO:0000259" key="7">
    <source>
        <dbReference type="PROSITE" id="PS51645"/>
    </source>
</evidence>
<dbReference type="InterPro" id="IPR018394">
    <property type="entry name" value="DNA_photolyase_1_CS_C"/>
</dbReference>
<evidence type="ECO:0000256" key="3">
    <source>
        <dbReference type="ARBA" id="ARBA00022630"/>
    </source>
</evidence>
<dbReference type="PROSITE" id="PS00394">
    <property type="entry name" value="DNA_PHOTOLYASES_1_1"/>
    <property type="match status" value="1"/>
</dbReference>
<name>A0ABN9V2G8_9DINO</name>
<accession>A0ABN9V2G8</accession>
<dbReference type="SUPFAM" id="SSF48173">
    <property type="entry name" value="Cryptochrome/photolyase FAD-binding domain"/>
    <property type="match status" value="1"/>
</dbReference>
<evidence type="ECO:0000313" key="9">
    <source>
        <dbReference type="Proteomes" id="UP001189429"/>
    </source>
</evidence>
<evidence type="ECO:0000313" key="8">
    <source>
        <dbReference type="EMBL" id="CAK0866932.1"/>
    </source>
</evidence>
<proteinExistence type="inferred from homology"/>
<keyword evidence="9" id="KW-1185">Reference proteome</keyword>
<dbReference type="InterPro" id="IPR005101">
    <property type="entry name" value="Cryptochr/Photolyase_FAD-bd"/>
</dbReference>
<dbReference type="Pfam" id="PF03441">
    <property type="entry name" value="FAD_binding_7"/>
    <property type="match status" value="1"/>
</dbReference>
<evidence type="ECO:0000256" key="5">
    <source>
        <dbReference type="ARBA" id="ARBA00022991"/>
    </source>
</evidence>
<comment type="caution">
    <text evidence="8">The sequence shown here is derived from an EMBL/GenBank/DDBJ whole genome shotgun (WGS) entry which is preliminary data.</text>
</comment>
<feature type="domain" description="Photolyase/cryptochrome alpha/beta" evidence="7">
    <location>
        <begin position="210"/>
        <end position="344"/>
    </location>
</feature>
<dbReference type="SUPFAM" id="SSF52425">
    <property type="entry name" value="Cryptochrome/photolyase, N-terminal domain"/>
    <property type="match status" value="1"/>
</dbReference>
<dbReference type="Pfam" id="PF00875">
    <property type="entry name" value="DNA_photolyase"/>
    <property type="match status" value="1"/>
</dbReference>
<evidence type="ECO:0000256" key="1">
    <source>
        <dbReference type="ARBA" id="ARBA00001974"/>
    </source>
</evidence>
<protein>
    <recommendedName>
        <fullName evidence="7">Photolyase/cryptochrome alpha/beta domain-containing protein</fullName>
    </recommendedName>
</protein>
<keyword evidence="3" id="KW-0285">Flavoprotein</keyword>
<dbReference type="InterPro" id="IPR014729">
    <property type="entry name" value="Rossmann-like_a/b/a_fold"/>
</dbReference>
<dbReference type="Proteomes" id="UP001189429">
    <property type="component" value="Unassembled WGS sequence"/>
</dbReference>
<dbReference type="InterPro" id="IPR006050">
    <property type="entry name" value="DNA_photolyase_N"/>
</dbReference>
<dbReference type="PROSITE" id="PS51645">
    <property type="entry name" value="PHR_CRY_ALPHA_BETA"/>
    <property type="match status" value="1"/>
</dbReference>
<feature type="region of interest" description="Disordered" evidence="6">
    <location>
        <begin position="182"/>
        <end position="202"/>
    </location>
</feature>
<organism evidence="8 9">
    <name type="scientific">Prorocentrum cordatum</name>
    <dbReference type="NCBI Taxonomy" id="2364126"/>
    <lineage>
        <taxon>Eukaryota</taxon>
        <taxon>Sar</taxon>
        <taxon>Alveolata</taxon>
        <taxon>Dinophyceae</taxon>
        <taxon>Prorocentrales</taxon>
        <taxon>Prorocentraceae</taxon>
        <taxon>Prorocentrum</taxon>
    </lineage>
</organism>
<dbReference type="PRINTS" id="PR00147">
    <property type="entry name" value="DNAPHOTLYASE"/>
</dbReference>
<dbReference type="PANTHER" id="PTHR11455">
    <property type="entry name" value="CRYPTOCHROME"/>
    <property type="match status" value="1"/>
</dbReference>